<feature type="domain" description="Pyrimidine/purine nucleotide 5'-monophosphate nucleosidase N-terminal" evidence="5">
    <location>
        <begin position="54"/>
        <end position="161"/>
    </location>
</feature>
<evidence type="ECO:0000256" key="2">
    <source>
        <dbReference type="ARBA" id="ARBA00011985"/>
    </source>
</evidence>
<dbReference type="Pfam" id="PF11892">
    <property type="entry name" value="PpnN_C"/>
    <property type="match status" value="1"/>
</dbReference>
<sequence length="501" mass="55739">MKPSFPPQLLLCHPDYGTLSGLSERDAPKERYVCLKIPDDLQRTDPMTETVSTIVAPEGSLEVLSQHEVERLRDTSGSGLHDLLRRCALAVLNCGTPTDDSRQVLETYHDFEIEVIQEDRGLRLKLDNAPAGAFVDGRMIRGIREHLSAVLRDIVYVANEIQNNDRFNLTSSEGITNAVFHILRNAGVLKAGSSPNIVVCWGGHSISRHEYDYSKSVGYQLGLRHKDICTGCGPGAMKGPMKGAHVAHAKQREKEGRYLGISEPGIIAAEAPNPIVNELVIMPDIEKRLEAFLRLAHGIIIFPGGVGTTEEILYLLGVLLHPDNADIPLPMVLTGPASSADYFRQVDAFIRYTLGEKATERYKIIIDDPEAVALDMCHGMDRLTLFRRDNDDAFYFNWRLNVPLEFQHPFLPTHEAMAALNLSTDQPVHELAANLRRAFSGIVAGNVKEHGIQAIEKHGPYKLHAPNALMIHLDELLKAFVEQQRMKLPGSHYEPCYELVS</sequence>
<dbReference type="GO" id="GO:0008714">
    <property type="term" value="F:AMP nucleosidase activity"/>
    <property type="evidence" value="ECO:0007669"/>
    <property type="project" value="UniProtKB-EC"/>
</dbReference>
<protein>
    <recommendedName>
        <fullName evidence="3">AMP nucleosidase</fullName>
        <ecNumber evidence="2">3.2.2.4</ecNumber>
    </recommendedName>
    <alternativeName>
        <fullName evidence="3">AMP nucleosidase</fullName>
    </alternativeName>
</protein>
<dbReference type="Pfam" id="PF03641">
    <property type="entry name" value="Lysine_decarbox"/>
    <property type="match status" value="1"/>
</dbReference>
<organism evidence="6 7">
    <name type="scientific">Alcanivorax borkumensis (strain ATCC 700651 / DSM 11573 / NCIMB 13689 / SK2)</name>
    <dbReference type="NCBI Taxonomy" id="393595"/>
    <lineage>
        <taxon>Bacteria</taxon>
        <taxon>Pseudomonadati</taxon>
        <taxon>Pseudomonadota</taxon>
        <taxon>Gammaproteobacteria</taxon>
        <taxon>Oceanospirillales</taxon>
        <taxon>Alcanivoracaceae</taxon>
        <taxon>Alcanivorax</taxon>
    </lineage>
</organism>
<dbReference type="Gene3D" id="3.30.1850.10">
    <property type="entry name" value="MoCo carrier protein-like"/>
    <property type="match status" value="1"/>
</dbReference>
<gene>
    <name evidence="6" type="ordered locus">ABO_0657</name>
</gene>
<dbReference type="InterPro" id="IPR021826">
    <property type="entry name" value="PpnN_C"/>
</dbReference>
<evidence type="ECO:0000256" key="1">
    <source>
        <dbReference type="ARBA" id="ARBA00000274"/>
    </source>
</evidence>
<name>Q0VRU3_ALCBS</name>
<dbReference type="KEGG" id="abo:ABO_0657"/>
<dbReference type="Proteomes" id="UP000008871">
    <property type="component" value="Chromosome"/>
</dbReference>
<dbReference type="STRING" id="393595.ABO_0657"/>
<dbReference type="InterPro" id="IPR031100">
    <property type="entry name" value="LOG_fam"/>
</dbReference>
<evidence type="ECO:0000259" key="5">
    <source>
        <dbReference type="Pfam" id="PF14793"/>
    </source>
</evidence>
<evidence type="ECO:0000313" key="7">
    <source>
        <dbReference type="Proteomes" id="UP000008871"/>
    </source>
</evidence>
<dbReference type="eggNOG" id="COG1611">
    <property type="taxonomic scope" value="Bacteria"/>
</dbReference>
<dbReference type="EC" id="3.2.2.4" evidence="2"/>
<proteinExistence type="predicted"/>
<dbReference type="EMBL" id="AM286690">
    <property type="protein sequence ID" value="CAL16105.1"/>
    <property type="molecule type" value="Genomic_DNA"/>
</dbReference>
<dbReference type="GO" id="GO:0005829">
    <property type="term" value="C:cytosol"/>
    <property type="evidence" value="ECO:0007669"/>
    <property type="project" value="TreeGrafter"/>
</dbReference>
<dbReference type="PANTHER" id="PTHR43393">
    <property type="entry name" value="CYTOKININ RIBOSIDE 5'-MONOPHOSPHATE PHOSPHORIBOHYDROLASE"/>
    <property type="match status" value="1"/>
</dbReference>
<feature type="domain" description="Pyrimidine/purine nucleotide 5'-monophosphate nucleosidase C-terminal" evidence="4">
    <location>
        <begin position="380"/>
        <end position="499"/>
    </location>
</feature>
<dbReference type="PANTHER" id="PTHR43393:SF1">
    <property type="entry name" value="PYRIMIDINE_PURINE NUCLEOTIDE 5'-MONOPHOSPHATE NUCLEOSIDASE"/>
    <property type="match status" value="1"/>
</dbReference>
<dbReference type="InterPro" id="IPR037153">
    <property type="entry name" value="PpnN-like_sf"/>
</dbReference>
<dbReference type="InterPro" id="IPR027820">
    <property type="entry name" value="PpnN_N"/>
</dbReference>
<dbReference type="Pfam" id="PF14793">
    <property type="entry name" value="DUF4478"/>
    <property type="match status" value="1"/>
</dbReference>
<evidence type="ECO:0000256" key="3">
    <source>
        <dbReference type="ARBA" id="ARBA00031983"/>
    </source>
</evidence>
<dbReference type="AlphaFoldDB" id="Q0VRU3"/>
<keyword evidence="7" id="KW-1185">Reference proteome</keyword>
<accession>Q0VRU3</accession>
<dbReference type="InterPro" id="IPR049788">
    <property type="entry name" value="PpnN"/>
</dbReference>
<dbReference type="HOGENOM" id="CLU_047550_0_0_6"/>
<dbReference type="InterPro" id="IPR052341">
    <property type="entry name" value="LOG_family_nucleotidases"/>
</dbReference>
<dbReference type="NCBIfam" id="NF038390">
    <property type="entry name" value="Nsidase_PpnN"/>
    <property type="match status" value="1"/>
</dbReference>
<evidence type="ECO:0000313" key="6">
    <source>
        <dbReference type="EMBL" id="CAL16105.1"/>
    </source>
</evidence>
<dbReference type="SUPFAM" id="SSF102405">
    <property type="entry name" value="MCP/YpsA-like"/>
    <property type="match status" value="1"/>
</dbReference>
<dbReference type="Gene3D" id="3.40.50.450">
    <property type="match status" value="1"/>
</dbReference>
<comment type="catalytic activity">
    <reaction evidence="1">
        <text>AMP + H2O = D-ribose 5-phosphate + adenine</text>
        <dbReference type="Rhea" id="RHEA:20129"/>
        <dbReference type="ChEBI" id="CHEBI:15377"/>
        <dbReference type="ChEBI" id="CHEBI:16708"/>
        <dbReference type="ChEBI" id="CHEBI:78346"/>
        <dbReference type="ChEBI" id="CHEBI:456215"/>
        <dbReference type="EC" id="3.2.2.4"/>
    </reaction>
</comment>
<evidence type="ECO:0000259" key="4">
    <source>
        <dbReference type="Pfam" id="PF11892"/>
    </source>
</evidence>
<reference evidence="6 7" key="1">
    <citation type="journal article" date="2006" name="Nat. Biotechnol.">
        <title>Genome sequence of the ubiquitous hydrocarbon-degrading marine bacterium Alcanivorax borkumensis.</title>
        <authorList>
            <person name="Schneiker S."/>
            <person name="Martins dos Santos V.A.P."/>
            <person name="Bartels D."/>
            <person name="Bekel T."/>
            <person name="Brecht M."/>
            <person name="Buhrmester J."/>
            <person name="Chernikova T.N."/>
            <person name="Denaro R."/>
            <person name="Ferrer M."/>
            <person name="Gertler C."/>
            <person name="Goesmann A."/>
            <person name="Golyshina O.V."/>
            <person name="Kaminski F."/>
            <person name="Khachane A.N."/>
            <person name="Lang S."/>
            <person name="Linke B."/>
            <person name="McHardy A.C."/>
            <person name="Meyer F."/>
            <person name="Nechitaylo T."/>
            <person name="Puehler A."/>
            <person name="Regenhardt D."/>
            <person name="Rupp O."/>
            <person name="Sabirova J.S."/>
            <person name="Selbitschka W."/>
            <person name="Yakimov M.M."/>
            <person name="Timmis K.N."/>
            <person name="Vorhoelter F.-J."/>
            <person name="Weidner S."/>
            <person name="Kaiser O."/>
            <person name="Golyshin P.N."/>
        </authorList>
    </citation>
    <scope>NUCLEOTIDE SEQUENCE [LARGE SCALE GENOMIC DNA]</scope>
    <source>
        <strain evidence="7">ATCC 700651 / DSM 11573 / NCIMB 13689 / SK2</strain>
    </source>
</reference>